<comment type="caution">
    <text evidence="1">The sequence shown here is derived from an EMBL/GenBank/DDBJ whole genome shotgun (WGS) entry which is preliminary data.</text>
</comment>
<organism evidence="1 2">
    <name type="scientific">Paramecium pentaurelia</name>
    <dbReference type="NCBI Taxonomy" id="43138"/>
    <lineage>
        <taxon>Eukaryota</taxon>
        <taxon>Sar</taxon>
        <taxon>Alveolata</taxon>
        <taxon>Ciliophora</taxon>
        <taxon>Intramacronucleata</taxon>
        <taxon>Oligohymenophorea</taxon>
        <taxon>Peniculida</taxon>
        <taxon>Parameciidae</taxon>
        <taxon>Paramecium</taxon>
    </lineage>
</organism>
<protein>
    <submittedName>
        <fullName evidence="1">Uncharacterized protein</fullName>
    </submittedName>
</protein>
<dbReference type="EMBL" id="CAJJDO010000011">
    <property type="protein sequence ID" value="CAD8142257.1"/>
    <property type="molecule type" value="Genomic_DNA"/>
</dbReference>
<sequence>MMCFSPQEGIQNIDQNFTHQNPEIENQFIPTHQLDQIPLGIIQLQFIYLQMPFVLSQIIGTLKNDCQICAEEYIQEDVECNRIQNPLKITKAQTQYILNQSISIPFYLNCNKLNFQTIQDFFKKRQKQN</sequence>
<proteinExistence type="predicted"/>
<evidence type="ECO:0000313" key="1">
    <source>
        <dbReference type="EMBL" id="CAD8142257.1"/>
    </source>
</evidence>
<gene>
    <name evidence="1" type="ORF">PPENT_87.1.T0110049</name>
</gene>
<dbReference type="Proteomes" id="UP000689195">
    <property type="component" value="Unassembled WGS sequence"/>
</dbReference>
<dbReference type="AlphaFoldDB" id="A0A8S1SST3"/>
<evidence type="ECO:0000313" key="2">
    <source>
        <dbReference type="Proteomes" id="UP000689195"/>
    </source>
</evidence>
<name>A0A8S1SST3_9CILI</name>
<accession>A0A8S1SST3</accession>
<keyword evidence="2" id="KW-1185">Reference proteome</keyword>
<reference evidence="1" key="1">
    <citation type="submission" date="2021-01" db="EMBL/GenBank/DDBJ databases">
        <authorList>
            <consortium name="Genoscope - CEA"/>
            <person name="William W."/>
        </authorList>
    </citation>
    <scope>NUCLEOTIDE SEQUENCE</scope>
</reference>